<keyword evidence="4 6" id="KW-0505">Motor protein</keyword>
<evidence type="ECO:0000259" key="8">
    <source>
        <dbReference type="PROSITE" id="PS51456"/>
    </source>
</evidence>
<accession>D7FR52</accession>
<organism evidence="9 10">
    <name type="scientific">Ectocarpus siliculosus</name>
    <name type="common">Brown alga</name>
    <name type="synonym">Conferva siliculosa</name>
    <dbReference type="NCBI Taxonomy" id="2880"/>
    <lineage>
        <taxon>Eukaryota</taxon>
        <taxon>Sar</taxon>
        <taxon>Stramenopiles</taxon>
        <taxon>Ochrophyta</taxon>
        <taxon>PX clade</taxon>
        <taxon>Phaeophyceae</taxon>
        <taxon>Ectocarpales</taxon>
        <taxon>Ectocarpaceae</taxon>
        <taxon>Ectocarpus</taxon>
    </lineage>
</organism>
<feature type="region of interest" description="Disordered" evidence="7">
    <location>
        <begin position="780"/>
        <end position="856"/>
    </location>
</feature>
<dbReference type="AlphaFoldDB" id="D7FR52"/>
<evidence type="ECO:0000313" key="10">
    <source>
        <dbReference type="Proteomes" id="UP000002630"/>
    </source>
</evidence>
<dbReference type="PANTHER" id="PTHR13140:SF706">
    <property type="entry name" value="DILUTE CLASS UNCONVENTIONAL MYOSIN, ISOFORM C"/>
    <property type="match status" value="1"/>
</dbReference>
<evidence type="ECO:0000256" key="2">
    <source>
        <dbReference type="ARBA" id="ARBA00022840"/>
    </source>
</evidence>
<dbReference type="PANTHER" id="PTHR13140">
    <property type="entry name" value="MYOSIN"/>
    <property type="match status" value="1"/>
</dbReference>
<gene>
    <name evidence="9" type="ORF">Esi_0021_0069</name>
</gene>
<keyword evidence="1 6" id="KW-0547">Nucleotide-binding</keyword>
<dbReference type="Gene3D" id="1.20.58.530">
    <property type="match status" value="1"/>
</dbReference>
<dbReference type="Gene3D" id="3.40.850.10">
    <property type="entry name" value="Kinesin motor domain"/>
    <property type="match status" value="1"/>
</dbReference>
<keyword evidence="2 6" id="KW-0067">ATP-binding</keyword>
<evidence type="ECO:0000256" key="1">
    <source>
        <dbReference type="ARBA" id="ARBA00022741"/>
    </source>
</evidence>
<dbReference type="GO" id="GO:0007015">
    <property type="term" value="P:actin filament organization"/>
    <property type="evidence" value="ECO:0007669"/>
    <property type="project" value="TreeGrafter"/>
</dbReference>
<proteinExistence type="inferred from homology"/>
<dbReference type="InterPro" id="IPR000007">
    <property type="entry name" value="Tubby_C"/>
</dbReference>
<evidence type="ECO:0000256" key="5">
    <source>
        <dbReference type="ARBA" id="ARBA00023203"/>
    </source>
</evidence>
<feature type="compositionally biased region" description="Acidic residues" evidence="7">
    <location>
        <begin position="818"/>
        <end position="838"/>
    </location>
</feature>
<dbReference type="SMART" id="SM00242">
    <property type="entry name" value="MYSc"/>
    <property type="match status" value="1"/>
</dbReference>
<dbReference type="GO" id="GO:0051015">
    <property type="term" value="F:actin filament binding"/>
    <property type="evidence" value="ECO:0007669"/>
    <property type="project" value="TreeGrafter"/>
</dbReference>
<evidence type="ECO:0000256" key="7">
    <source>
        <dbReference type="SAM" id="MobiDB-lite"/>
    </source>
</evidence>
<feature type="compositionally biased region" description="Basic and acidic residues" evidence="7">
    <location>
        <begin position="780"/>
        <end position="791"/>
    </location>
</feature>
<reference evidence="9 10" key="1">
    <citation type="journal article" date="2010" name="Nature">
        <title>The Ectocarpus genome and the independent evolution of multicellularity in brown algae.</title>
        <authorList>
            <person name="Cock J.M."/>
            <person name="Sterck L."/>
            <person name="Rouze P."/>
            <person name="Scornet D."/>
            <person name="Allen A.E."/>
            <person name="Amoutzias G."/>
            <person name="Anthouard V."/>
            <person name="Artiguenave F."/>
            <person name="Aury J.M."/>
            <person name="Badger J.H."/>
            <person name="Beszteri B."/>
            <person name="Billiau K."/>
            <person name="Bonnet E."/>
            <person name="Bothwell J.H."/>
            <person name="Bowler C."/>
            <person name="Boyen C."/>
            <person name="Brownlee C."/>
            <person name="Carrano C.J."/>
            <person name="Charrier B."/>
            <person name="Cho G.Y."/>
            <person name="Coelho S.M."/>
            <person name="Collen J."/>
            <person name="Corre E."/>
            <person name="Da Silva C."/>
            <person name="Delage L."/>
            <person name="Delaroque N."/>
            <person name="Dittami S.M."/>
            <person name="Doulbeau S."/>
            <person name="Elias M."/>
            <person name="Farnham G."/>
            <person name="Gachon C.M."/>
            <person name="Gschloessl B."/>
            <person name="Heesch S."/>
            <person name="Jabbari K."/>
            <person name="Jubin C."/>
            <person name="Kawai H."/>
            <person name="Kimura K."/>
            <person name="Kloareg B."/>
            <person name="Kupper F.C."/>
            <person name="Lang D."/>
            <person name="Le Bail A."/>
            <person name="Leblanc C."/>
            <person name="Lerouge P."/>
            <person name="Lohr M."/>
            <person name="Lopez P.J."/>
            <person name="Martens C."/>
            <person name="Maumus F."/>
            <person name="Michel G."/>
            <person name="Miranda-Saavedra D."/>
            <person name="Morales J."/>
            <person name="Moreau H."/>
            <person name="Motomura T."/>
            <person name="Nagasato C."/>
            <person name="Napoli C.A."/>
            <person name="Nelson D.R."/>
            <person name="Nyvall-Collen P."/>
            <person name="Peters A.F."/>
            <person name="Pommier C."/>
            <person name="Potin P."/>
            <person name="Poulain J."/>
            <person name="Quesneville H."/>
            <person name="Read B."/>
            <person name="Rensing S.A."/>
            <person name="Ritter A."/>
            <person name="Rousvoal S."/>
            <person name="Samanta M."/>
            <person name="Samson G."/>
            <person name="Schroeder D.C."/>
            <person name="Segurens B."/>
            <person name="Strittmatter M."/>
            <person name="Tonon T."/>
            <person name="Tregear J.W."/>
            <person name="Valentin K."/>
            <person name="von Dassow P."/>
            <person name="Yamagishi T."/>
            <person name="Van de Peer Y."/>
            <person name="Wincker P."/>
        </authorList>
    </citation>
    <scope>NUCLEOTIDE SEQUENCE [LARGE SCALE GENOMIC DNA]</scope>
    <source>
        <strain evidence="10">Ec32 / CCAP1310/4</strain>
    </source>
</reference>
<evidence type="ECO:0000256" key="3">
    <source>
        <dbReference type="ARBA" id="ARBA00023123"/>
    </source>
</evidence>
<dbReference type="GO" id="GO:0000146">
    <property type="term" value="F:microfilament motor activity"/>
    <property type="evidence" value="ECO:0007669"/>
    <property type="project" value="TreeGrafter"/>
</dbReference>
<dbReference type="InterPro" id="IPR027417">
    <property type="entry name" value="P-loop_NTPase"/>
</dbReference>
<dbReference type="SUPFAM" id="SSF54518">
    <property type="entry name" value="Tubby C-terminal domain-like"/>
    <property type="match status" value="1"/>
</dbReference>
<dbReference type="InterPro" id="IPR036961">
    <property type="entry name" value="Kinesin_motor_dom_sf"/>
</dbReference>
<dbReference type="EMBL" id="FN648387">
    <property type="protein sequence ID" value="CBJ26119.1"/>
    <property type="molecule type" value="Genomic_DNA"/>
</dbReference>
<dbReference type="Pfam" id="PF01167">
    <property type="entry name" value="Tub"/>
    <property type="match status" value="1"/>
</dbReference>
<dbReference type="STRING" id="2880.D7FR52"/>
<dbReference type="SUPFAM" id="SSF52540">
    <property type="entry name" value="P-loop containing nucleoside triphosphate hydrolases"/>
    <property type="match status" value="1"/>
</dbReference>
<comment type="similarity">
    <text evidence="6">Belongs to the TRAFAC class myosin-kinesin ATPase superfamily. Myosin family.</text>
</comment>
<dbReference type="GO" id="GO:0005524">
    <property type="term" value="F:ATP binding"/>
    <property type="evidence" value="ECO:0007669"/>
    <property type="project" value="UniProtKB-UniRule"/>
</dbReference>
<dbReference type="Pfam" id="PF00063">
    <property type="entry name" value="Myosin_head"/>
    <property type="match status" value="1"/>
</dbReference>
<dbReference type="PRINTS" id="PR00193">
    <property type="entry name" value="MYOSINHEAVY"/>
</dbReference>
<dbReference type="Gene3D" id="1.10.10.820">
    <property type="match status" value="1"/>
</dbReference>
<feature type="domain" description="Myosin motor" evidence="8">
    <location>
        <begin position="10"/>
        <end position="747"/>
    </location>
</feature>
<feature type="binding site" evidence="6">
    <location>
        <begin position="103"/>
        <end position="110"/>
    </location>
    <ligand>
        <name>ATP</name>
        <dbReference type="ChEBI" id="CHEBI:30616"/>
    </ligand>
</feature>
<dbReference type="GO" id="GO:0016020">
    <property type="term" value="C:membrane"/>
    <property type="evidence" value="ECO:0007669"/>
    <property type="project" value="TreeGrafter"/>
</dbReference>
<name>D7FR52_ECTSI</name>
<dbReference type="Gene3D" id="3.20.90.10">
    <property type="entry name" value="Tubby Protein, Chain A"/>
    <property type="match status" value="1"/>
</dbReference>
<dbReference type="InterPro" id="IPR001609">
    <property type="entry name" value="Myosin_head_motor_dom-like"/>
</dbReference>
<dbReference type="InterPro" id="IPR025659">
    <property type="entry name" value="Tubby-like_C"/>
</dbReference>
<keyword evidence="5 6" id="KW-0009">Actin-binding</keyword>
<feature type="region of interest" description="Disordered" evidence="7">
    <location>
        <begin position="576"/>
        <end position="595"/>
    </location>
</feature>
<dbReference type="Gene3D" id="1.20.120.720">
    <property type="entry name" value="Myosin VI head, motor domain, U50 subdomain"/>
    <property type="match status" value="1"/>
</dbReference>
<dbReference type="CDD" id="cd00124">
    <property type="entry name" value="MYSc"/>
    <property type="match status" value="1"/>
</dbReference>
<keyword evidence="3 6" id="KW-0518">Myosin</keyword>
<protein>
    <recommendedName>
        <fullName evidence="8">Myosin motor domain-containing protein</fullName>
    </recommendedName>
</protein>
<sequence>MSRFSAERAVPKEDLNQLDDYNKATIAAHLHKRFKVQRPYTSLGNIVVAVNPFEWLDLYDDDLGLAYQEPGRRDLPAHIYKSTAAAYRALLEGQEDQSILISGVSGAGKTETAKLLLGHLASVAGSEEGGVGSERIQHMVECTVVLESFGNAVMMGNNNSSRYGVVTQLQFDDGDIPKMVGSLNTTYLLEKSRVVSRSSRERNFHVFYQMVGSDDEDFKKSLQLSGKTSNDFKYLNTHAPAEDMDFTGLAEVQDAIRELGIAIEEEKDVFKALGGLLHLGQLEFLSDTGRTDDASKLAGGTEESLQTSADLLGLSVEELTGALLTRPLMVARETFVKPNKVGEAQSARDALAKDVYLGIFNYLLKKINEATSCTENEEAAGTISLIDIFGFESFRRNGFEQLLINYASEKLQQMFIQDVFKSVERLCETEGIDYAKFMYRDNTTILETLEGNRGVLSMLDEECLLPHGTDSGFVALLQSQTQVAHEQHLKANSRLKHFTVHHYNHAVKYDADGFVERNRDKLHTSVAKLLGASTNNMVRRVYAYAVGGGEGADEGESSQPAQNDFQARLAMFKKKETGPAGGGARKGKRVSSVMEGGQEVLKRESMGRRFKGELRDLVERIHSTEVQYILCIRPNMENDPVLFEDEYVTQQLLSASIVEAAQVYKFVGVNVSHPEFIKRYGRLGPRELTASGRPADAESEAVVCTKLADALLIRDRHDPDSKTKFEVGRTKIFIRGAEHEHLEEVMAFYERRSSRKIIRHWRARRARIRKAEAEAARRERAAAREKARQESALRVTVDEDEDDRSSDAAPVSPIRAEMDDEEEDVEEEDDEEDEEDLSDGQGGQASPSDARVGANLSAPRTEPFTKATMRAFLNQPVEPQTGVIECMIRRKKGVMSTIYQAYYEPSMKLLMTAKKDKGRYIIAMNPEYMKKGEPSTLGKVKAVAQRRQYIVYDNGFKANKTLPEKYTIKPERKEIAAVSIDLTRHDDFQGPRKLEVLVADSDDDLVDHASLLNSFGNDNTNIITPVPRMHSIKPEWDEDAGYFVLEFYKDRIKKQSVKNFMLHNSRGQFIMQFGRSKEDNVFALDFTGPFSPLAAFGVALSGCDSSV</sequence>
<dbReference type="eggNOG" id="KOG0160">
    <property type="taxonomic scope" value="Eukaryota"/>
</dbReference>
<evidence type="ECO:0000313" key="9">
    <source>
        <dbReference type="EMBL" id="CBJ26119.1"/>
    </source>
</evidence>
<dbReference type="Gene3D" id="1.20.5.4820">
    <property type="match status" value="1"/>
</dbReference>
<dbReference type="GO" id="GO:0016459">
    <property type="term" value="C:myosin complex"/>
    <property type="evidence" value="ECO:0007669"/>
    <property type="project" value="UniProtKB-KW"/>
</dbReference>
<dbReference type="OMA" id="MSANHET"/>
<dbReference type="Proteomes" id="UP000002630">
    <property type="component" value="Linkage Group LG14"/>
</dbReference>
<evidence type="ECO:0000256" key="4">
    <source>
        <dbReference type="ARBA" id="ARBA00023175"/>
    </source>
</evidence>
<dbReference type="eggNOG" id="KOG2502">
    <property type="taxonomic scope" value="Eukaryota"/>
</dbReference>
<dbReference type="PROSITE" id="PS51456">
    <property type="entry name" value="MYOSIN_MOTOR"/>
    <property type="match status" value="1"/>
</dbReference>
<keyword evidence="10" id="KW-1185">Reference proteome</keyword>
<dbReference type="GO" id="GO:0005737">
    <property type="term" value="C:cytoplasm"/>
    <property type="evidence" value="ECO:0007669"/>
    <property type="project" value="TreeGrafter"/>
</dbReference>
<feature type="region of interest" description="Actin-binding" evidence="6">
    <location>
        <begin position="614"/>
        <end position="636"/>
    </location>
</feature>
<evidence type="ECO:0000256" key="6">
    <source>
        <dbReference type="PROSITE-ProRule" id="PRU00782"/>
    </source>
</evidence>
<dbReference type="OrthoDB" id="10296069at2759"/>